<accession>A0ABR9XHS8</accession>
<evidence type="ECO:0000313" key="3">
    <source>
        <dbReference type="Proteomes" id="UP000632774"/>
    </source>
</evidence>
<sequence length="631" mass="66936">MNKLNNLYKLLIALSVFLVLFASCLKKELSSASGTPNTYISILDARKVYKGSDVTLSTANLQGAMYLTGTIISDGSGGNMPAGTFAMQQTRRGLKRGIEIVVQGGSANNYKFGDSVTINVIGTVMSRNKGALQISVPADKITTNASNVPASVTIVDLKTFNDQFQDNESTLMKVANVGSTANGNTLSGDLPITDSKGTGIIHTESTATFSGKLAAINASYTGVARFSAPAPGSADPVKGLWPLNAGSITDESGAIYNKFPEDFETGDDVMFNGGSYSVTKTGNLKTGNYTLTNFALAKELYDKPVSGLYAARANQNSASSSWITMNYDLPNGASKVTVYAGAYAAPGDLGSTWRLEYSQNQGATWSQTGKDILTVSQDRQLFTFLLDLHGPVRFRIGKLGIGTSTTNNQNGRFDFDDLAVYQNPGGSGPITDPVPVYNDLLTWQFGNPQSTGGEATYNSTTSVSGLTTAVLSRGNGSAVSALARAFGSNSAGPIIPATKDIAVSQNVYFQVKFTVKPGSTLSLSAIDVKLRRSGAGAKYHKWYYSLDDKNLQQTQGTGDINWEGSDAEGADMPTYYLYQTPQLQNIQGGTTVTLRMYNWGFTNNGSGSFAIGRTPVNTITPVLRIGGKITP</sequence>
<evidence type="ECO:0000259" key="1">
    <source>
        <dbReference type="Pfam" id="PF18942"/>
    </source>
</evidence>
<dbReference type="InterPro" id="IPR043744">
    <property type="entry name" value="DUF5689"/>
</dbReference>
<evidence type="ECO:0000313" key="2">
    <source>
        <dbReference type="EMBL" id="MBE9666770.1"/>
    </source>
</evidence>
<protein>
    <recommendedName>
        <fullName evidence="1">DUF5689 domain-containing protein</fullName>
    </recommendedName>
</protein>
<dbReference type="RefSeq" id="WP_194106111.1">
    <property type="nucleotide sequence ID" value="NZ_JADFFM010000001.1"/>
</dbReference>
<organism evidence="2 3">
    <name type="scientific">Mucilaginibacter boryungensis</name>
    <dbReference type="NCBI Taxonomy" id="768480"/>
    <lineage>
        <taxon>Bacteria</taxon>
        <taxon>Pseudomonadati</taxon>
        <taxon>Bacteroidota</taxon>
        <taxon>Sphingobacteriia</taxon>
        <taxon>Sphingobacteriales</taxon>
        <taxon>Sphingobacteriaceae</taxon>
        <taxon>Mucilaginibacter</taxon>
    </lineage>
</organism>
<dbReference type="EMBL" id="JADFFM010000001">
    <property type="protein sequence ID" value="MBE9666770.1"/>
    <property type="molecule type" value="Genomic_DNA"/>
</dbReference>
<keyword evidence="3" id="KW-1185">Reference proteome</keyword>
<dbReference type="Pfam" id="PF18942">
    <property type="entry name" value="DUF5689"/>
    <property type="match status" value="1"/>
</dbReference>
<comment type="caution">
    <text evidence="2">The sequence shown here is derived from an EMBL/GenBank/DDBJ whole genome shotgun (WGS) entry which is preliminary data.</text>
</comment>
<dbReference type="Proteomes" id="UP000632774">
    <property type="component" value="Unassembled WGS sequence"/>
</dbReference>
<gene>
    <name evidence="2" type="ORF">IRJ18_10390</name>
</gene>
<proteinExistence type="predicted"/>
<name>A0ABR9XHS8_9SPHI</name>
<feature type="domain" description="DUF5689" evidence="1">
    <location>
        <begin position="38"/>
        <end position="224"/>
    </location>
</feature>
<reference evidence="2 3" key="1">
    <citation type="submission" date="2020-10" db="EMBL/GenBank/DDBJ databases">
        <title>Mucilaginibacter mali sp. nov., isolated from rhizosphere soil of apple orchard.</title>
        <authorList>
            <person name="Lee J.-S."/>
            <person name="Kim H.S."/>
            <person name="Kim J.-S."/>
        </authorList>
    </citation>
    <scope>NUCLEOTIDE SEQUENCE [LARGE SCALE GENOMIC DNA]</scope>
    <source>
        <strain evidence="2 3">KCTC 23157</strain>
    </source>
</reference>
<dbReference type="PROSITE" id="PS51257">
    <property type="entry name" value="PROKAR_LIPOPROTEIN"/>
    <property type="match status" value="1"/>
</dbReference>